<keyword evidence="4" id="KW-0309">Germination</keyword>
<dbReference type="Gene3D" id="1.20.1740.10">
    <property type="entry name" value="Amino acid/polyamine transporter I"/>
    <property type="match status" value="1"/>
</dbReference>
<feature type="transmembrane region" description="Helical" evidence="8">
    <location>
        <begin position="45"/>
        <end position="63"/>
    </location>
</feature>
<evidence type="ECO:0000313" key="9">
    <source>
        <dbReference type="EMBL" id="RKQ13797.1"/>
    </source>
</evidence>
<feature type="transmembrane region" description="Helical" evidence="8">
    <location>
        <begin position="192"/>
        <end position="211"/>
    </location>
</feature>
<feature type="transmembrane region" description="Helical" evidence="8">
    <location>
        <begin position="122"/>
        <end position="140"/>
    </location>
</feature>
<feature type="transmembrane region" description="Helical" evidence="8">
    <location>
        <begin position="223"/>
        <end position="245"/>
    </location>
</feature>
<feature type="transmembrane region" description="Helical" evidence="8">
    <location>
        <begin position="341"/>
        <end position="358"/>
    </location>
</feature>
<evidence type="ECO:0000256" key="6">
    <source>
        <dbReference type="ARBA" id="ARBA00022989"/>
    </source>
</evidence>
<feature type="transmembrane region" description="Helical" evidence="8">
    <location>
        <begin position="75"/>
        <end position="102"/>
    </location>
</feature>
<gene>
    <name evidence="9" type="ORF">D8M05_14925</name>
</gene>
<comment type="caution">
    <text evidence="9">The sequence shown here is derived from an EMBL/GenBank/DDBJ whole genome shotgun (WGS) entry which is preliminary data.</text>
</comment>
<accession>A0A494YUL8</accession>
<keyword evidence="6 8" id="KW-1133">Transmembrane helix</keyword>
<feature type="transmembrane region" description="Helical" evidence="8">
    <location>
        <begin position="16"/>
        <end position="33"/>
    </location>
</feature>
<dbReference type="PANTHER" id="PTHR34975">
    <property type="entry name" value="SPORE GERMINATION PROTEIN A2"/>
    <property type="match status" value="1"/>
</dbReference>
<sequence length="368" mass="40919">MSTFKYGDDKIEAREIMIAIPSMAIAIGILTFPRHLSDVTEFSDGWVSIILSGVIAMLFAWAIAKLASKYPNQSFLSYASLLVSKPVAIVLTLLFSIQGIALTAFEVRAISDISHQYLFDKTPFEVVGLCFLLVVVYAVSGSRAGVFRLNTLFFPIIFCTTVILIFFAIGYMEVDNLLPVFKTDMSGYLEGTMQSALSYTGIGILFFYISLVKNPKKTPRMAAFGMGLVVITYVIIYLTCVAVYGPATEAIRFPLVELAKEIEVPGGFFERLESVFFVIWIMAIFTTTMMAFDVTVMALNSIFPKTNKMKIIFLLSPLIYFVSTIPSNYLELGIFAELVSYSGWGLSGTVIILLWIMHKIKGGRKNEK</sequence>
<dbReference type="GO" id="GO:0009847">
    <property type="term" value="P:spore germination"/>
    <property type="evidence" value="ECO:0007669"/>
    <property type="project" value="InterPro"/>
</dbReference>
<keyword evidence="5 8" id="KW-0812">Transmembrane</keyword>
<evidence type="ECO:0000256" key="4">
    <source>
        <dbReference type="ARBA" id="ARBA00022544"/>
    </source>
</evidence>
<evidence type="ECO:0000256" key="7">
    <source>
        <dbReference type="ARBA" id="ARBA00023136"/>
    </source>
</evidence>
<dbReference type="GO" id="GO:0016020">
    <property type="term" value="C:membrane"/>
    <property type="evidence" value="ECO:0007669"/>
    <property type="project" value="UniProtKB-SubCell"/>
</dbReference>
<feature type="transmembrane region" description="Helical" evidence="8">
    <location>
        <begin position="311"/>
        <end position="329"/>
    </location>
</feature>
<organism evidence="9 10">
    <name type="scientific">Oceanobacillus bengalensis</name>
    <dbReference type="NCBI Taxonomy" id="1435466"/>
    <lineage>
        <taxon>Bacteria</taxon>
        <taxon>Bacillati</taxon>
        <taxon>Bacillota</taxon>
        <taxon>Bacilli</taxon>
        <taxon>Bacillales</taxon>
        <taxon>Bacillaceae</taxon>
        <taxon>Oceanobacillus</taxon>
    </lineage>
</organism>
<feature type="transmembrane region" description="Helical" evidence="8">
    <location>
        <begin position="275"/>
        <end position="299"/>
    </location>
</feature>
<protein>
    <submittedName>
        <fullName evidence="9">Spore gernimation protein</fullName>
    </submittedName>
</protein>
<comment type="subcellular location">
    <subcellularLocation>
        <location evidence="1">Membrane</location>
        <topology evidence="1">Multi-pass membrane protein</topology>
    </subcellularLocation>
</comment>
<name>A0A494YUL8_9BACI</name>
<dbReference type="OrthoDB" id="2716906at2"/>
<evidence type="ECO:0000256" key="2">
    <source>
        <dbReference type="ARBA" id="ARBA00007998"/>
    </source>
</evidence>
<dbReference type="PANTHER" id="PTHR34975:SF2">
    <property type="entry name" value="SPORE GERMINATION PROTEIN A2"/>
    <property type="match status" value="1"/>
</dbReference>
<feature type="transmembrane region" description="Helical" evidence="8">
    <location>
        <begin position="152"/>
        <end position="172"/>
    </location>
</feature>
<evidence type="ECO:0000256" key="3">
    <source>
        <dbReference type="ARBA" id="ARBA00022448"/>
    </source>
</evidence>
<keyword evidence="7 8" id="KW-0472">Membrane</keyword>
<comment type="similarity">
    <text evidence="2">Belongs to the amino acid-polyamine-organocation (APC) superfamily. Spore germination protein (SGP) (TC 2.A.3.9) family.</text>
</comment>
<dbReference type="EMBL" id="RBZO01000026">
    <property type="protein sequence ID" value="RKQ13797.1"/>
    <property type="molecule type" value="Genomic_DNA"/>
</dbReference>
<keyword evidence="10" id="KW-1185">Reference proteome</keyword>
<dbReference type="Pfam" id="PF03845">
    <property type="entry name" value="Spore_permease"/>
    <property type="match status" value="1"/>
</dbReference>
<evidence type="ECO:0000256" key="5">
    <source>
        <dbReference type="ARBA" id="ARBA00022692"/>
    </source>
</evidence>
<evidence type="ECO:0000256" key="1">
    <source>
        <dbReference type="ARBA" id="ARBA00004141"/>
    </source>
</evidence>
<dbReference type="NCBIfam" id="TIGR00912">
    <property type="entry name" value="2A0309"/>
    <property type="match status" value="1"/>
</dbReference>
<dbReference type="AlphaFoldDB" id="A0A494YUL8"/>
<dbReference type="Proteomes" id="UP000281813">
    <property type="component" value="Unassembled WGS sequence"/>
</dbReference>
<evidence type="ECO:0000313" key="10">
    <source>
        <dbReference type="Proteomes" id="UP000281813"/>
    </source>
</evidence>
<keyword evidence="3" id="KW-0813">Transport</keyword>
<reference evidence="9 10" key="1">
    <citation type="journal article" date="2015" name="Antonie Van Leeuwenhoek">
        <title>Oceanobacillus bengalensis sp. nov., a bacterium isolated from seawater of the Bay of Bengal.</title>
        <authorList>
            <person name="Yongchang O."/>
            <person name="Xiang W."/>
            <person name="Wang G."/>
        </authorList>
    </citation>
    <scope>NUCLEOTIDE SEQUENCE [LARGE SCALE GENOMIC DNA]</scope>
    <source>
        <strain evidence="9 10">MCCC 1K00260</strain>
    </source>
</reference>
<proteinExistence type="inferred from homology"/>
<dbReference type="RefSeq" id="WP_121133186.1">
    <property type="nucleotide sequence ID" value="NZ_JBHUFK010000017.1"/>
</dbReference>
<dbReference type="InterPro" id="IPR004761">
    <property type="entry name" value="Spore_GerAB"/>
</dbReference>
<evidence type="ECO:0000256" key="8">
    <source>
        <dbReference type="SAM" id="Phobius"/>
    </source>
</evidence>